<protein>
    <submittedName>
        <fullName evidence="2">Uncharacterized protein</fullName>
    </submittedName>
</protein>
<gene>
    <name evidence="2" type="ORF">F900_01123</name>
</gene>
<evidence type="ECO:0000313" key="3">
    <source>
        <dbReference type="Proteomes" id="UP000013248"/>
    </source>
</evidence>
<sequence>MKKEDFILTVVFVFVVTFGYFGWYMAELDNELLQQELTSLKYTSSEIRGLNK</sequence>
<organism evidence="2 3">
    <name type="scientific">Acinetobacter modestus</name>
    <dbReference type="NCBI Taxonomy" id="1776740"/>
    <lineage>
        <taxon>Bacteria</taxon>
        <taxon>Pseudomonadati</taxon>
        <taxon>Pseudomonadota</taxon>
        <taxon>Gammaproteobacteria</taxon>
        <taxon>Moraxellales</taxon>
        <taxon>Moraxellaceae</taxon>
        <taxon>Acinetobacter</taxon>
    </lineage>
</organism>
<dbReference type="Proteomes" id="UP000013248">
    <property type="component" value="Unassembled WGS sequence"/>
</dbReference>
<dbReference type="EMBL" id="APRP01000014">
    <property type="protein sequence ID" value="ENX02677.1"/>
    <property type="molecule type" value="Genomic_DNA"/>
</dbReference>
<dbReference type="eggNOG" id="ENOG5031RYR">
    <property type="taxonomic scope" value="Bacteria"/>
</dbReference>
<dbReference type="PATRIC" id="fig|1217705.3.peg.1078"/>
<proteinExistence type="predicted"/>
<dbReference type="STRING" id="1217705.F900_01123"/>
<keyword evidence="1" id="KW-0472">Membrane</keyword>
<evidence type="ECO:0000313" key="2">
    <source>
        <dbReference type="EMBL" id="ENX02677.1"/>
    </source>
</evidence>
<reference evidence="2 3" key="1">
    <citation type="submission" date="2013-02" db="EMBL/GenBank/DDBJ databases">
        <title>The Genome Sequence of Acinetobacter sp. ANC 3862.</title>
        <authorList>
            <consortium name="The Broad Institute Genome Sequencing Platform"/>
            <consortium name="The Broad Institute Genome Sequencing Center for Infectious Disease"/>
            <person name="Cerqueira G."/>
            <person name="Feldgarden M."/>
            <person name="Courvalin P."/>
            <person name="Perichon B."/>
            <person name="Grillot-Courvalin C."/>
            <person name="Clermont D."/>
            <person name="Rocha E."/>
            <person name="Yoon E.-J."/>
            <person name="Nemec A."/>
            <person name="Walker B."/>
            <person name="Young S.K."/>
            <person name="Zeng Q."/>
            <person name="Gargeya S."/>
            <person name="Fitzgerald M."/>
            <person name="Haas B."/>
            <person name="Abouelleil A."/>
            <person name="Alvarado L."/>
            <person name="Arachchi H.M."/>
            <person name="Berlin A.M."/>
            <person name="Chapman S.B."/>
            <person name="Dewar J."/>
            <person name="Goldberg J."/>
            <person name="Griggs A."/>
            <person name="Gujja S."/>
            <person name="Hansen M."/>
            <person name="Howarth C."/>
            <person name="Imamovic A."/>
            <person name="Larimer J."/>
            <person name="McCowan C."/>
            <person name="Murphy C."/>
            <person name="Neiman D."/>
            <person name="Pearson M."/>
            <person name="Priest M."/>
            <person name="Roberts A."/>
            <person name="Saif S."/>
            <person name="Shea T."/>
            <person name="Sisk P."/>
            <person name="Sykes S."/>
            <person name="Wortman J."/>
            <person name="Nusbaum C."/>
            <person name="Birren B."/>
        </authorList>
    </citation>
    <scope>NUCLEOTIDE SEQUENCE [LARGE SCALE GENOMIC DNA]</scope>
    <source>
        <strain evidence="2 3">ANC 3862</strain>
    </source>
</reference>
<comment type="caution">
    <text evidence="2">The sequence shown here is derived from an EMBL/GenBank/DDBJ whole genome shotgun (WGS) entry which is preliminary data.</text>
</comment>
<dbReference type="AlphaFoldDB" id="N9NIR8"/>
<keyword evidence="1" id="KW-1133">Transmembrane helix</keyword>
<dbReference type="HOGENOM" id="CLU_214152_0_0_6"/>
<feature type="transmembrane region" description="Helical" evidence="1">
    <location>
        <begin position="6"/>
        <end position="26"/>
    </location>
</feature>
<name>N9NIR8_9GAMM</name>
<dbReference type="RefSeq" id="WP_005215740.1">
    <property type="nucleotide sequence ID" value="NZ_KB850089.1"/>
</dbReference>
<keyword evidence="1" id="KW-0812">Transmembrane</keyword>
<evidence type="ECO:0000256" key="1">
    <source>
        <dbReference type="SAM" id="Phobius"/>
    </source>
</evidence>
<accession>N9NIR8</accession>